<dbReference type="Proteomes" id="UP001595607">
    <property type="component" value="Unassembled WGS sequence"/>
</dbReference>
<gene>
    <name evidence="5" type="ORF">ACFONP_07675</name>
</gene>
<dbReference type="InterPro" id="IPR058625">
    <property type="entry name" value="MdtA-like_BSH"/>
</dbReference>
<dbReference type="SUPFAM" id="SSF111369">
    <property type="entry name" value="HlyD-like secretion proteins"/>
    <property type="match status" value="1"/>
</dbReference>
<dbReference type="PANTHER" id="PTHR30469">
    <property type="entry name" value="MULTIDRUG RESISTANCE PROTEIN MDTA"/>
    <property type="match status" value="1"/>
</dbReference>
<dbReference type="Gene3D" id="2.40.30.170">
    <property type="match status" value="1"/>
</dbReference>
<protein>
    <submittedName>
        <fullName evidence="5">Efflux RND transporter periplasmic adaptor subunit</fullName>
    </submittedName>
</protein>
<comment type="similarity">
    <text evidence="1">Belongs to the membrane fusion protein (MFP) (TC 8.A.1) family.</text>
</comment>
<comment type="caution">
    <text evidence="5">The sequence shown here is derived from an EMBL/GenBank/DDBJ whole genome shotgun (WGS) entry which is preliminary data.</text>
</comment>
<keyword evidence="6" id="KW-1185">Reference proteome</keyword>
<dbReference type="EMBL" id="JBHRVA010000002">
    <property type="protein sequence ID" value="MFC3302610.1"/>
    <property type="molecule type" value="Genomic_DNA"/>
</dbReference>
<evidence type="ECO:0000256" key="1">
    <source>
        <dbReference type="ARBA" id="ARBA00009477"/>
    </source>
</evidence>
<feature type="domain" description="Multidrug resistance protein MdtA-like barrel-sandwich hybrid" evidence="4">
    <location>
        <begin position="76"/>
        <end position="218"/>
    </location>
</feature>
<proteinExistence type="inferred from homology"/>
<keyword evidence="3" id="KW-0812">Transmembrane</keyword>
<dbReference type="Gene3D" id="1.10.287.470">
    <property type="entry name" value="Helix hairpin bin"/>
    <property type="match status" value="1"/>
</dbReference>
<reference evidence="6" key="1">
    <citation type="journal article" date="2019" name="Int. J. Syst. Evol. Microbiol.">
        <title>The Global Catalogue of Microorganisms (GCM) 10K type strain sequencing project: providing services to taxonomists for standard genome sequencing and annotation.</title>
        <authorList>
            <consortium name="The Broad Institute Genomics Platform"/>
            <consortium name="The Broad Institute Genome Sequencing Center for Infectious Disease"/>
            <person name="Wu L."/>
            <person name="Ma J."/>
        </authorList>
    </citation>
    <scope>NUCLEOTIDE SEQUENCE [LARGE SCALE GENOMIC DNA]</scope>
    <source>
        <strain evidence="6">KCTC 22245</strain>
    </source>
</reference>
<keyword evidence="3" id="KW-1133">Transmembrane helix</keyword>
<name>A0ABV7MCY8_9PROT</name>
<dbReference type="Gene3D" id="2.40.50.100">
    <property type="match status" value="1"/>
</dbReference>
<keyword evidence="2" id="KW-0175">Coiled coil</keyword>
<accession>A0ABV7MCY8</accession>
<feature type="coiled-coil region" evidence="2">
    <location>
        <begin position="115"/>
        <end position="145"/>
    </location>
</feature>
<evidence type="ECO:0000256" key="2">
    <source>
        <dbReference type="SAM" id="Coils"/>
    </source>
</evidence>
<organism evidence="5 6">
    <name type="scientific">Parvularcula lutaonensis</name>
    <dbReference type="NCBI Taxonomy" id="491923"/>
    <lineage>
        <taxon>Bacteria</taxon>
        <taxon>Pseudomonadati</taxon>
        <taxon>Pseudomonadota</taxon>
        <taxon>Alphaproteobacteria</taxon>
        <taxon>Parvularculales</taxon>
        <taxon>Parvularculaceae</taxon>
        <taxon>Parvularcula</taxon>
    </lineage>
</organism>
<sequence length="395" mass="42496">MDLTQEDSSGMRWVVIALGALGLGLLIYFGAGVVAKARDNARPPREESFPLVETVSARPVETLSVVEEGFLRPKAEVDVMPEVSGKVVEVSPKLEPGGRFAKGELLFRIDPRTFEADLERAAADLEAAKAELARAEAEAARQKRLEEIGATATSRRQQADAALASARARVGQAGAALTVARKRLEDTRVTAPFDASVISENVALGRLVQPGMAAATIFDTGAAEILLGLLPRDAEAVRRAASNSDRPLDVIVKPSRASASNVTLTGRVKRFGQSVDRQSRTVPVVIEVPDAFASDSGAFANDFVTVEIPAEISGQLFAAPLGTVREERFVWALDEEDRLRMVPVTPVQRTDTDVIFRTATDLRDERIVLTALTEEAEGLKVTPVSRSASLQETMQ</sequence>
<dbReference type="RefSeq" id="WP_189571015.1">
    <property type="nucleotide sequence ID" value="NZ_BMXU01000001.1"/>
</dbReference>
<dbReference type="PANTHER" id="PTHR30469:SF15">
    <property type="entry name" value="HLYD FAMILY OF SECRETION PROTEINS"/>
    <property type="match status" value="1"/>
</dbReference>
<evidence type="ECO:0000313" key="5">
    <source>
        <dbReference type="EMBL" id="MFC3302610.1"/>
    </source>
</evidence>
<evidence type="ECO:0000256" key="3">
    <source>
        <dbReference type="SAM" id="Phobius"/>
    </source>
</evidence>
<evidence type="ECO:0000313" key="6">
    <source>
        <dbReference type="Proteomes" id="UP001595607"/>
    </source>
</evidence>
<dbReference type="InterPro" id="IPR006143">
    <property type="entry name" value="RND_pump_MFP"/>
</dbReference>
<dbReference type="Pfam" id="PF25917">
    <property type="entry name" value="BSH_RND"/>
    <property type="match status" value="1"/>
</dbReference>
<keyword evidence="3" id="KW-0472">Membrane</keyword>
<feature type="transmembrane region" description="Helical" evidence="3">
    <location>
        <begin position="12"/>
        <end position="35"/>
    </location>
</feature>
<dbReference type="NCBIfam" id="TIGR01730">
    <property type="entry name" value="RND_mfp"/>
    <property type="match status" value="1"/>
</dbReference>
<evidence type="ECO:0000259" key="4">
    <source>
        <dbReference type="Pfam" id="PF25917"/>
    </source>
</evidence>